<feature type="region of interest" description="Disordered" evidence="2">
    <location>
        <begin position="1"/>
        <end position="33"/>
    </location>
</feature>
<accession>A0A452SN01</accession>
<organism evidence="3 4">
    <name type="scientific">Ursus americanus</name>
    <name type="common">American black bear</name>
    <name type="synonym">Euarctos americanus</name>
    <dbReference type="NCBI Taxonomy" id="9643"/>
    <lineage>
        <taxon>Eukaryota</taxon>
        <taxon>Metazoa</taxon>
        <taxon>Chordata</taxon>
        <taxon>Craniata</taxon>
        <taxon>Vertebrata</taxon>
        <taxon>Euteleostomi</taxon>
        <taxon>Mammalia</taxon>
        <taxon>Eutheria</taxon>
        <taxon>Laurasiatheria</taxon>
        <taxon>Carnivora</taxon>
        <taxon>Caniformia</taxon>
        <taxon>Ursidae</taxon>
        <taxon>Ursus</taxon>
    </lineage>
</organism>
<reference evidence="4" key="1">
    <citation type="submission" date="2016-06" db="EMBL/GenBank/DDBJ databases">
        <title>De novo assembly and RNA-Seq shows season-dependent expression and editing in black bear kidneys.</title>
        <authorList>
            <person name="Korstanje R."/>
            <person name="Srivastava A."/>
            <person name="Sarsani V.K."/>
            <person name="Sheehan S.M."/>
            <person name="Seger R.L."/>
            <person name="Barter M.E."/>
            <person name="Lindqvist C."/>
            <person name="Brody L.C."/>
            <person name="Mullikin J.C."/>
        </authorList>
    </citation>
    <scope>NUCLEOTIDE SEQUENCE [LARGE SCALE GENOMIC DNA]</scope>
</reference>
<dbReference type="GO" id="GO:0050769">
    <property type="term" value="P:positive regulation of neurogenesis"/>
    <property type="evidence" value="ECO:0007669"/>
    <property type="project" value="TreeGrafter"/>
</dbReference>
<dbReference type="GeneTree" id="ENSGT00940000156005"/>
<dbReference type="Ensembl" id="ENSUAMT00000037928.1">
    <property type="protein sequence ID" value="ENSUAMP00000034052.1"/>
    <property type="gene ID" value="ENSUAMG00000025944.1"/>
</dbReference>
<evidence type="ECO:0000256" key="2">
    <source>
        <dbReference type="SAM" id="MobiDB-lite"/>
    </source>
</evidence>
<dbReference type="GO" id="GO:0031410">
    <property type="term" value="C:cytoplasmic vesicle"/>
    <property type="evidence" value="ECO:0007669"/>
    <property type="project" value="TreeGrafter"/>
</dbReference>
<dbReference type="InterPro" id="IPR011993">
    <property type="entry name" value="PH-like_dom_sf"/>
</dbReference>
<evidence type="ECO:0000256" key="1">
    <source>
        <dbReference type="ARBA" id="ARBA00022553"/>
    </source>
</evidence>
<dbReference type="AlphaFoldDB" id="A0A452SN01"/>
<dbReference type="Gene3D" id="2.30.29.30">
    <property type="entry name" value="Pleckstrin-homology domain (PH domain)/Phosphotyrosine-binding domain (PTB)"/>
    <property type="match status" value="1"/>
</dbReference>
<dbReference type="STRING" id="9643.ENSUAMP00000034052"/>
<dbReference type="PANTHER" id="PTHR47368">
    <property type="entry name" value="NUMB"/>
    <property type="match status" value="1"/>
</dbReference>
<evidence type="ECO:0000313" key="4">
    <source>
        <dbReference type="Proteomes" id="UP000291022"/>
    </source>
</evidence>
<name>A0A452SN01_URSAM</name>
<sequence length="70" mass="8160">MHTPWQSVRRKKDVYVPKASRPHQWQRDEEGAHAGKCRFPVKDCGHAEVDESEGTRISEDAVERLKAERF</sequence>
<protein>
    <submittedName>
        <fullName evidence="3">Uncharacterized protein</fullName>
    </submittedName>
</protein>
<keyword evidence="4" id="KW-1185">Reference proteome</keyword>
<dbReference type="InterPro" id="IPR016698">
    <property type="entry name" value="Numb/numb-like"/>
</dbReference>
<reference evidence="3" key="2">
    <citation type="submission" date="2025-08" db="UniProtKB">
        <authorList>
            <consortium name="Ensembl"/>
        </authorList>
    </citation>
    <scope>IDENTIFICATION</scope>
</reference>
<dbReference type="PANTHER" id="PTHR47368:SF5">
    <property type="entry name" value="PROTEIN NUMB HOMOLOG"/>
    <property type="match status" value="1"/>
</dbReference>
<reference evidence="3" key="3">
    <citation type="submission" date="2025-09" db="UniProtKB">
        <authorList>
            <consortium name="Ensembl"/>
        </authorList>
    </citation>
    <scope>IDENTIFICATION</scope>
</reference>
<dbReference type="SUPFAM" id="SSF50729">
    <property type="entry name" value="PH domain-like"/>
    <property type="match status" value="1"/>
</dbReference>
<dbReference type="GO" id="GO:0016323">
    <property type="term" value="C:basolateral plasma membrane"/>
    <property type="evidence" value="ECO:0007669"/>
    <property type="project" value="TreeGrafter"/>
</dbReference>
<dbReference type="Proteomes" id="UP000291022">
    <property type="component" value="Unassembled WGS sequence"/>
</dbReference>
<proteinExistence type="predicted"/>
<evidence type="ECO:0000313" key="3">
    <source>
        <dbReference type="Ensembl" id="ENSUAMP00000034052.1"/>
    </source>
</evidence>
<keyword evidence="1" id="KW-0597">Phosphoprotein</keyword>